<keyword evidence="1" id="KW-1185">Reference proteome</keyword>
<organism evidence="1 2">
    <name type="scientific">Romanomermis culicivorax</name>
    <name type="common">Nematode worm</name>
    <dbReference type="NCBI Taxonomy" id="13658"/>
    <lineage>
        <taxon>Eukaryota</taxon>
        <taxon>Metazoa</taxon>
        <taxon>Ecdysozoa</taxon>
        <taxon>Nematoda</taxon>
        <taxon>Enoplea</taxon>
        <taxon>Dorylaimia</taxon>
        <taxon>Mermithida</taxon>
        <taxon>Mermithoidea</taxon>
        <taxon>Mermithidae</taxon>
        <taxon>Romanomermis</taxon>
    </lineage>
</organism>
<name>A0A915JZJ6_ROMCU</name>
<sequence length="83" mass="9364">MSELSPGLCSTFTPENGLEREAAMGISRSDSCLHEPSTLPAKTYADYYHYDPLDELGFEMSQKDDEIQWLNVYIDKMANLIIG</sequence>
<dbReference type="AlphaFoldDB" id="A0A915JZJ6"/>
<dbReference type="Proteomes" id="UP000887565">
    <property type="component" value="Unplaced"/>
</dbReference>
<protein>
    <submittedName>
        <fullName evidence="2">Uncharacterized protein</fullName>
    </submittedName>
</protein>
<proteinExistence type="predicted"/>
<dbReference type="WBParaSite" id="nRc.2.0.1.t31832-RA">
    <property type="protein sequence ID" value="nRc.2.0.1.t31832-RA"/>
    <property type="gene ID" value="nRc.2.0.1.g31832"/>
</dbReference>
<evidence type="ECO:0000313" key="1">
    <source>
        <dbReference type="Proteomes" id="UP000887565"/>
    </source>
</evidence>
<reference evidence="2" key="1">
    <citation type="submission" date="2022-11" db="UniProtKB">
        <authorList>
            <consortium name="WormBaseParasite"/>
        </authorList>
    </citation>
    <scope>IDENTIFICATION</scope>
</reference>
<accession>A0A915JZJ6</accession>
<evidence type="ECO:0000313" key="2">
    <source>
        <dbReference type="WBParaSite" id="nRc.2.0.1.t31832-RA"/>
    </source>
</evidence>